<dbReference type="HOGENOM" id="CLU_1003329_0_0_2"/>
<accession>B8D3L9</accession>
<reference evidence="1 2" key="1">
    <citation type="journal article" date="2009" name="J. Bacteriol.">
        <title>Complete genome sequence of the anaerobic, protein-degrading hyperthermophilic crenarchaeon Desulfurococcus kamchatkensis.</title>
        <authorList>
            <person name="Ravin N.V."/>
            <person name="Mardanov A.V."/>
            <person name="Beletsky A.V."/>
            <person name="Kublanov I.V."/>
            <person name="Kolganova T.V."/>
            <person name="Lebedinsky A.V."/>
            <person name="Chernyh N.A."/>
            <person name="Bonch-Osmolovskaya E.A."/>
            <person name="Skryabin K.G."/>
        </authorList>
    </citation>
    <scope>NUCLEOTIDE SEQUENCE [LARGE SCALE GENOMIC DNA]</scope>
    <source>
        <strain evidence="2">DSM 18924 / JCM 16383 / VKM B-2413 / 1221n</strain>
    </source>
</reference>
<dbReference type="STRING" id="490899.DKAM_0374"/>
<dbReference type="eggNOG" id="arCOG01830">
    <property type="taxonomic scope" value="Archaea"/>
</dbReference>
<evidence type="ECO:0008006" key="3">
    <source>
        <dbReference type="Google" id="ProtNLM"/>
    </source>
</evidence>
<gene>
    <name evidence="1" type="ordered locus">DKAM_0374</name>
</gene>
<protein>
    <recommendedName>
        <fullName evidence="3">Polymerase nucleotidyl transferase domain-containing protein</fullName>
    </recommendedName>
</protein>
<dbReference type="AlphaFoldDB" id="B8D3L9"/>
<dbReference type="KEGG" id="dka:DKAM_0374"/>
<name>B8D3L9_DESA1</name>
<evidence type="ECO:0000313" key="2">
    <source>
        <dbReference type="Proteomes" id="UP000006903"/>
    </source>
</evidence>
<dbReference type="Proteomes" id="UP000006903">
    <property type="component" value="Chromosome"/>
</dbReference>
<organism evidence="1 2">
    <name type="scientific">Desulfurococcus amylolyticus (strain DSM 18924 / JCM 16383 / VKM B-2413 / 1221n)</name>
    <name type="common">Desulfurococcus kamchatkensis</name>
    <dbReference type="NCBI Taxonomy" id="490899"/>
    <lineage>
        <taxon>Archaea</taxon>
        <taxon>Thermoproteota</taxon>
        <taxon>Thermoprotei</taxon>
        <taxon>Desulfurococcales</taxon>
        <taxon>Desulfurococcaceae</taxon>
        <taxon>Desulfurococcus</taxon>
    </lineage>
</organism>
<sequence>MLEGELWEYNGVVYIAKGFQHPEGMIVAYPRYDLYISGKIPGWRLERYINTVDWECIKSRVPVIPVSKSIVFLNRLNNIQQVVAEIISDALGVRENDIYVTGSSRILGKYNDIDIAIYGVKEDFTKDLEDLVNRGVLKRVDEWVLVDEYWEKHRGGISLAEYLWFKKNTLLHLNILGIHVNLRPVIYSRGAHGCIDPVLNILEYTGLVRVVEPIIDHAIPSRYIGLLDNGEEVILESMREVYSELNTGSYLAINNKVEERPNGIYLVPDHGLLKPILRH</sequence>
<proteinExistence type="predicted"/>
<dbReference type="GeneID" id="7171730"/>
<dbReference type="EMBL" id="CP001140">
    <property type="protein sequence ID" value="ACL10700.1"/>
    <property type="molecule type" value="Genomic_DNA"/>
</dbReference>
<evidence type="ECO:0000313" key="1">
    <source>
        <dbReference type="EMBL" id="ACL10700.1"/>
    </source>
</evidence>
<dbReference type="RefSeq" id="WP_012608042.1">
    <property type="nucleotide sequence ID" value="NC_011766.1"/>
</dbReference>